<accession>A0A0E9SZQ6</accession>
<reference evidence="1" key="1">
    <citation type="submission" date="2014-11" db="EMBL/GenBank/DDBJ databases">
        <authorList>
            <person name="Amaro Gonzalez C."/>
        </authorList>
    </citation>
    <scope>NUCLEOTIDE SEQUENCE</scope>
</reference>
<organism evidence="1">
    <name type="scientific">Anguilla anguilla</name>
    <name type="common">European freshwater eel</name>
    <name type="synonym">Muraena anguilla</name>
    <dbReference type="NCBI Taxonomy" id="7936"/>
    <lineage>
        <taxon>Eukaryota</taxon>
        <taxon>Metazoa</taxon>
        <taxon>Chordata</taxon>
        <taxon>Craniata</taxon>
        <taxon>Vertebrata</taxon>
        <taxon>Euteleostomi</taxon>
        <taxon>Actinopterygii</taxon>
        <taxon>Neopterygii</taxon>
        <taxon>Teleostei</taxon>
        <taxon>Anguilliformes</taxon>
        <taxon>Anguillidae</taxon>
        <taxon>Anguilla</taxon>
    </lineage>
</organism>
<protein>
    <submittedName>
        <fullName evidence="1">Uncharacterized protein</fullName>
    </submittedName>
</protein>
<dbReference type="AlphaFoldDB" id="A0A0E9SZQ6"/>
<name>A0A0E9SZQ6_ANGAN</name>
<sequence length="42" mass="4752">MNSLILKCRVNCTQMSIFYIVPVLVEQSQFACAIGTSRNIKM</sequence>
<evidence type="ECO:0000313" key="1">
    <source>
        <dbReference type="EMBL" id="JAH46814.1"/>
    </source>
</evidence>
<reference evidence="1" key="2">
    <citation type="journal article" date="2015" name="Fish Shellfish Immunol.">
        <title>Early steps in the European eel (Anguilla anguilla)-Vibrio vulnificus interaction in the gills: Role of the RtxA13 toxin.</title>
        <authorList>
            <person name="Callol A."/>
            <person name="Pajuelo D."/>
            <person name="Ebbesson L."/>
            <person name="Teles M."/>
            <person name="MacKenzie S."/>
            <person name="Amaro C."/>
        </authorList>
    </citation>
    <scope>NUCLEOTIDE SEQUENCE</scope>
</reference>
<dbReference type="EMBL" id="GBXM01061763">
    <property type="protein sequence ID" value="JAH46814.1"/>
    <property type="molecule type" value="Transcribed_RNA"/>
</dbReference>
<proteinExistence type="predicted"/>